<evidence type="ECO:0000313" key="2">
    <source>
        <dbReference type="Proteomes" id="UP001524586"/>
    </source>
</evidence>
<keyword evidence="2" id="KW-1185">Reference proteome</keyword>
<dbReference type="RefSeq" id="WP_256614231.1">
    <property type="nucleotide sequence ID" value="NZ_JANIBK010000018.1"/>
</dbReference>
<sequence>MFTVRIRVGLVYGQEDHPVPYSPILSKYCVIDNYIVIEGSFNGYNTSVFSHDLIVVAANHDAAKPYLYEFDQIQRSFRVFY</sequence>
<dbReference type="Gene3D" id="3.30.870.10">
    <property type="entry name" value="Endonuclease Chain A"/>
    <property type="match status" value="1"/>
</dbReference>
<proteinExistence type="predicted"/>
<dbReference type="Proteomes" id="UP001524586">
    <property type="component" value="Unassembled WGS sequence"/>
</dbReference>
<evidence type="ECO:0000313" key="1">
    <source>
        <dbReference type="EMBL" id="MCQ8127872.1"/>
    </source>
</evidence>
<name>A0ABT1U230_9GAMM</name>
<organism evidence="1 2">
    <name type="scientific">Methylomonas rivi</name>
    <dbReference type="NCBI Taxonomy" id="2952226"/>
    <lineage>
        <taxon>Bacteria</taxon>
        <taxon>Pseudomonadati</taxon>
        <taxon>Pseudomonadota</taxon>
        <taxon>Gammaproteobacteria</taxon>
        <taxon>Methylococcales</taxon>
        <taxon>Methylococcaceae</taxon>
        <taxon>Methylomonas</taxon>
    </lineage>
</organism>
<accession>A0ABT1U230</accession>
<comment type="caution">
    <text evidence="1">The sequence shown here is derived from an EMBL/GenBank/DDBJ whole genome shotgun (WGS) entry which is preliminary data.</text>
</comment>
<protein>
    <submittedName>
        <fullName evidence="1">Uncharacterized protein</fullName>
    </submittedName>
</protein>
<reference evidence="1 2" key="1">
    <citation type="submission" date="2022-07" db="EMBL/GenBank/DDBJ databases">
        <title>Methylomonas rivi sp. nov., Methylomonas rosea sp. nov., Methylomonas aureus sp. nov. and Methylomonas subterranea sp. nov., four novel methanotrophs isolated from a freshwater creek and the deep terrestrial subsurface.</title>
        <authorList>
            <person name="Abin C."/>
            <person name="Sankaranarayanan K."/>
            <person name="Garner C."/>
            <person name="Sindelar R."/>
            <person name="Kotary K."/>
            <person name="Garner R."/>
            <person name="Barclay S."/>
            <person name="Lawson P."/>
            <person name="Krumholz L."/>
        </authorList>
    </citation>
    <scope>NUCLEOTIDE SEQUENCE [LARGE SCALE GENOMIC DNA]</scope>
    <source>
        <strain evidence="1 2">WSC-6</strain>
    </source>
</reference>
<gene>
    <name evidence="1" type="ORF">NP596_05300</name>
</gene>
<dbReference type="EMBL" id="JANIBK010000018">
    <property type="protein sequence ID" value="MCQ8127872.1"/>
    <property type="molecule type" value="Genomic_DNA"/>
</dbReference>